<sequence>MRLFHKTTNFFAAVNTSQGTPLPMPSKSRMLKSQIDDNLRLIFEEESQADLPPRLQELLERLDEIDVPVGVASGVSDPKTEKNS</sequence>
<keyword evidence="2" id="KW-1185">Reference proteome</keyword>
<accession>A0A2T0RPS2</accession>
<proteinExistence type="predicted"/>
<evidence type="ECO:0000313" key="2">
    <source>
        <dbReference type="Proteomes" id="UP000239480"/>
    </source>
</evidence>
<evidence type="ECO:0000313" key="1">
    <source>
        <dbReference type="EMBL" id="PRY23127.1"/>
    </source>
</evidence>
<dbReference type="AlphaFoldDB" id="A0A2T0RPS2"/>
<comment type="caution">
    <text evidence="1">The sequence shown here is derived from an EMBL/GenBank/DDBJ whole genome shotgun (WGS) entry which is preliminary data.</text>
</comment>
<name>A0A2T0RPS2_9RHOB</name>
<gene>
    <name evidence="1" type="ORF">CLV78_105179</name>
</gene>
<reference evidence="1 2" key="1">
    <citation type="submission" date="2018-03" db="EMBL/GenBank/DDBJ databases">
        <title>Genomic Encyclopedia of Archaeal and Bacterial Type Strains, Phase II (KMG-II): from individual species to whole genera.</title>
        <authorList>
            <person name="Goeker M."/>
        </authorList>
    </citation>
    <scope>NUCLEOTIDE SEQUENCE [LARGE SCALE GENOMIC DNA]</scope>
    <source>
        <strain evidence="1 2">DSM 29328</strain>
    </source>
</reference>
<dbReference type="Proteomes" id="UP000239480">
    <property type="component" value="Unassembled WGS sequence"/>
</dbReference>
<dbReference type="EMBL" id="PVTD01000005">
    <property type="protein sequence ID" value="PRY23127.1"/>
    <property type="molecule type" value="Genomic_DNA"/>
</dbReference>
<organism evidence="1 2">
    <name type="scientific">Aliiruegeria haliotis</name>
    <dbReference type="NCBI Taxonomy" id="1280846"/>
    <lineage>
        <taxon>Bacteria</taxon>
        <taxon>Pseudomonadati</taxon>
        <taxon>Pseudomonadota</taxon>
        <taxon>Alphaproteobacteria</taxon>
        <taxon>Rhodobacterales</taxon>
        <taxon>Roseobacteraceae</taxon>
        <taxon>Aliiruegeria</taxon>
    </lineage>
</organism>
<protein>
    <recommendedName>
        <fullName evidence="3">Anti-sigma factor NepR domain-containing protein</fullName>
    </recommendedName>
</protein>
<evidence type="ECO:0008006" key="3">
    <source>
        <dbReference type="Google" id="ProtNLM"/>
    </source>
</evidence>